<accession>A0A821N4N5</accession>
<name>A0A821N4N5_9NEOP</name>
<dbReference type="EMBL" id="CAJOBZ010000004">
    <property type="protein sequence ID" value="CAF4779308.1"/>
    <property type="molecule type" value="Genomic_DNA"/>
</dbReference>
<proteinExistence type="predicted"/>
<reference evidence="2" key="1">
    <citation type="submission" date="2021-02" db="EMBL/GenBank/DDBJ databases">
        <authorList>
            <person name="Steward A R."/>
        </authorList>
    </citation>
    <scope>NUCLEOTIDE SEQUENCE</scope>
</reference>
<keyword evidence="3" id="KW-1185">Reference proteome</keyword>
<dbReference type="OrthoDB" id="7473720at2759"/>
<evidence type="ECO:0000256" key="1">
    <source>
        <dbReference type="SAM" id="MobiDB-lite"/>
    </source>
</evidence>
<sequence length="73" mass="8607">MIKRTLKFTEPMRFREPLTDGQQPPESTDRWAQQHHVICVTDAIHTVTIDRAADTCATERLDQLIYIQVEKRR</sequence>
<comment type="caution">
    <text evidence="2">The sequence shown here is derived from an EMBL/GenBank/DDBJ whole genome shotgun (WGS) entry which is preliminary data.</text>
</comment>
<evidence type="ECO:0000313" key="2">
    <source>
        <dbReference type="EMBL" id="CAF4779308.1"/>
    </source>
</evidence>
<feature type="region of interest" description="Disordered" evidence="1">
    <location>
        <begin position="1"/>
        <end position="30"/>
    </location>
</feature>
<dbReference type="AlphaFoldDB" id="A0A821N4N5"/>
<organism evidence="2 3">
    <name type="scientific">Pieris macdunnoughi</name>
    <dbReference type="NCBI Taxonomy" id="345717"/>
    <lineage>
        <taxon>Eukaryota</taxon>
        <taxon>Metazoa</taxon>
        <taxon>Ecdysozoa</taxon>
        <taxon>Arthropoda</taxon>
        <taxon>Hexapoda</taxon>
        <taxon>Insecta</taxon>
        <taxon>Pterygota</taxon>
        <taxon>Neoptera</taxon>
        <taxon>Endopterygota</taxon>
        <taxon>Lepidoptera</taxon>
        <taxon>Glossata</taxon>
        <taxon>Ditrysia</taxon>
        <taxon>Papilionoidea</taxon>
        <taxon>Pieridae</taxon>
        <taxon>Pierinae</taxon>
        <taxon>Pieris</taxon>
    </lineage>
</organism>
<evidence type="ECO:0000313" key="3">
    <source>
        <dbReference type="Proteomes" id="UP000663880"/>
    </source>
</evidence>
<gene>
    <name evidence="2" type="ORF">PMACD_LOCUS2255</name>
</gene>
<protein>
    <submittedName>
        <fullName evidence="2">Uncharacterized protein</fullName>
    </submittedName>
</protein>
<dbReference type="Proteomes" id="UP000663880">
    <property type="component" value="Unassembled WGS sequence"/>
</dbReference>